<keyword evidence="3" id="KW-1185">Reference proteome</keyword>
<sequence>MVRCLWQDRFGSVKQVREDTAIRKGAFFCHAGVTQSLLDLQKGAYRVVAGSILMGPLLGRAIFWREKTRRPGMRYCWKKVERPRDVDSVQRVGVTWRGVRASWMVRRDFGDSRKR</sequence>
<accession>A0A9P7RDE2</accession>
<dbReference type="Proteomes" id="UP000699042">
    <property type="component" value="Unassembled WGS sequence"/>
</dbReference>
<dbReference type="EMBL" id="JAESDN010000002">
    <property type="protein sequence ID" value="KAG7055190.1"/>
    <property type="molecule type" value="Genomic_DNA"/>
</dbReference>
<gene>
    <name evidence="2" type="ORF">JMJ77_007656</name>
</gene>
<dbReference type="AlphaFoldDB" id="A0A9P7RDE2"/>
<name>A0A9P7RDE2_9PEZI</name>
<keyword evidence="1" id="KW-1133">Transmembrane helix</keyword>
<reference evidence="2" key="1">
    <citation type="submission" date="2021-05" db="EMBL/GenBank/DDBJ databases">
        <title>Comparative genomics of three Colletotrichum scovillei strains and genetic complementation revealed genes involved fungal growth and virulence on chili pepper.</title>
        <authorList>
            <person name="Hsieh D.-K."/>
            <person name="Chuang S.-C."/>
            <person name="Chen C.-Y."/>
            <person name="Chao Y.-T."/>
            <person name="Lu M.-Y.J."/>
            <person name="Lee M.-H."/>
            <person name="Shih M.-C."/>
        </authorList>
    </citation>
    <scope>NUCLEOTIDE SEQUENCE</scope>
    <source>
        <strain evidence="2">Coll-153</strain>
    </source>
</reference>
<evidence type="ECO:0000313" key="2">
    <source>
        <dbReference type="EMBL" id="KAG7055190.1"/>
    </source>
</evidence>
<comment type="caution">
    <text evidence="2">The sequence shown here is derived from an EMBL/GenBank/DDBJ whole genome shotgun (WGS) entry which is preliminary data.</text>
</comment>
<evidence type="ECO:0000256" key="1">
    <source>
        <dbReference type="SAM" id="Phobius"/>
    </source>
</evidence>
<feature type="transmembrane region" description="Helical" evidence="1">
    <location>
        <begin position="44"/>
        <end position="64"/>
    </location>
</feature>
<protein>
    <submittedName>
        <fullName evidence="2">Uncharacterized protein</fullName>
    </submittedName>
</protein>
<keyword evidence="1" id="KW-0812">Transmembrane</keyword>
<keyword evidence="1" id="KW-0472">Membrane</keyword>
<organism evidence="2 3">
    <name type="scientific">Colletotrichum scovillei</name>
    <dbReference type="NCBI Taxonomy" id="1209932"/>
    <lineage>
        <taxon>Eukaryota</taxon>
        <taxon>Fungi</taxon>
        <taxon>Dikarya</taxon>
        <taxon>Ascomycota</taxon>
        <taxon>Pezizomycotina</taxon>
        <taxon>Sordariomycetes</taxon>
        <taxon>Hypocreomycetidae</taxon>
        <taxon>Glomerellales</taxon>
        <taxon>Glomerellaceae</taxon>
        <taxon>Colletotrichum</taxon>
        <taxon>Colletotrichum acutatum species complex</taxon>
    </lineage>
</organism>
<proteinExistence type="predicted"/>
<evidence type="ECO:0000313" key="3">
    <source>
        <dbReference type="Proteomes" id="UP000699042"/>
    </source>
</evidence>